<evidence type="ECO:0000313" key="8">
    <source>
        <dbReference type="Proteomes" id="UP001596958"/>
    </source>
</evidence>
<dbReference type="EC" id="5.4.99.9" evidence="7"/>
<dbReference type="Gene3D" id="3.40.50.720">
    <property type="entry name" value="NAD(P)-binding Rossmann-like Domain"/>
    <property type="match status" value="3"/>
</dbReference>
<dbReference type="SUPFAM" id="SSF51971">
    <property type="entry name" value="Nucleotide-binding domain"/>
    <property type="match status" value="1"/>
</dbReference>
<keyword evidence="8" id="KW-1185">Reference proteome</keyword>
<dbReference type="GO" id="GO:0008767">
    <property type="term" value="F:UDP-galactopyranose mutase activity"/>
    <property type="evidence" value="ECO:0007669"/>
    <property type="project" value="UniProtKB-EC"/>
</dbReference>
<proteinExistence type="inferred from homology"/>
<dbReference type="Pfam" id="PF03275">
    <property type="entry name" value="GLF"/>
    <property type="match status" value="1"/>
</dbReference>
<keyword evidence="4" id="KW-0274">FAD</keyword>
<dbReference type="Pfam" id="PF13450">
    <property type="entry name" value="NAD_binding_8"/>
    <property type="match status" value="1"/>
</dbReference>
<evidence type="ECO:0000256" key="3">
    <source>
        <dbReference type="ARBA" id="ARBA00022630"/>
    </source>
</evidence>
<dbReference type="NCBIfam" id="TIGR00031">
    <property type="entry name" value="UDP-GALP_mutase"/>
    <property type="match status" value="1"/>
</dbReference>
<gene>
    <name evidence="7" type="primary">glf</name>
    <name evidence="7" type="ORF">ACFQZS_11590</name>
</gene>
<dbReference type="Proteomes" id="UP001596958">
    <property type="component" value="Unassembled WGS sequence"/>
</dbReference>
<protein>
    <submittedName>
        <fullName evidence="7">UDP-galactopyranose mutase</fullName>
        <ecNumber evidence="7">5.4.99.9</ecNumber>
    </submittedName>
</protein>
<dbReference type="PANTHER" id="PTHR21197:SF0">
    <property type="entry name" value="UDP-GALACTOPYRANOSE MUTASE"/>
    <property type="match status" value="1"/>
</dbReference>
<dbReference type="SUPFAM" id="SSF54373">
    <property type="entry name" value="FAD-linked reductases, C-terminal domain"/>
    <property type="match status" value="1"/>
</dbReference>
<comment type="similarity">
    <text evidence="2">Belongs to the UDP-galactopyranose/dTDP-fucopyranose mutase family.</text>
</comment>
<comment type="cofactor">
    <cofactor evidence="1">
        <name>FAD</name>
        <dbReference type="ChEBI" id="CHEBI:57692"/>
    </cofactor>
</comment>
<accession>A0ABW2YXF2</accession>
<dbReference type="PANTHER" id="PTHR21197">
    <property type="entry name" value="UDP-GALACTOPYRANOSE MUTASE"/>
    <property type="match status" value="1"/>
</dbReference>
<evidence type="ECO:0000256" key="1">
    <source>
        <dbReference type="ARBA" id="ARBA00001974"/>
    </source>
</evidence>
<organism evidence="7 8">
    <name type="scientific">Mucilaginibacter calamicampi</name>
    <dbReference type="NCBI Taxonomy" id="1302352"/>
    <lineage>
        <taxon>Bacteria</taxon>
        <taxon>Pseudomonadati</taxon>
        <taxon>Bacteroidota</taxon>
        <taxon>Sphingobacteriia</taxon>
        <taxon>Sphingobacteriales</taxon>
        <taxon>Sphingobacteriaceae</taxon>
        <taxon>Mucilaginibacter</taxon>
    </lineage>
</organism>
<dbReference type="EMBL" id="JBHTHU010000006">
    <property type="protein sequence ID" value="MFD0750786.1"/>
    <property type="molecule type" value="Genomic_DNA"/>
</dbReference>
<keyword evidence="5 7" id="KW-0413">Isomerase</keyword>
<evidence type="ECO:0000259" key="6">
    <source>
        <dbReference type="Pfam" id="PF03275"/>
    </source>
</evidence>
<evidence type="ECO:0000313" key="7">
    <source>
        <dbReference type="EMBL" id="MFD0750786.1"/>
    </source>
</evidence>
<keyword evidence="3" id="KW-0285">Flavoprotein</keyword>
<dbReference type="RefSeq" id="WP_377100359.1">
    <property type="nucleotide sequence ID" value="NZ_JBHTHU010000006.1"/>
</dbReference>
<reference evidence="8" key="1">
    <citation type="journal article" date="2019" name="Int. J. Syst. Evol. Microbiol.">
        <title>The Global Catalogue of Microorganisms (GCM) 10K type strain sequencing project: providing services to taxonomists for standard genome sequencing and annotation.</title>
        <authorList>
            <consortium name="The Broad Institute Genomics Platform"/>
            <consortium name="The Broad Institute Genome Sequencing Center for Infectious Disease"/>
            <person name="Wu L."/>
            <person name="Ma J."/>
        </authorList>
    </citation>
    <scope>NUCLEOTIDE SEQUENCE [LARGE SCALE GENOMIC DNA]</scope>
    <source>
        <strain evidence="8">CCUG 63418</strain>
    </source>
</reference>
<evidence type="ECO:0000256" key="4">
    <source>
        <dbReference type="ARBA" id="ARBA00022827"/>
    </source>
</evidence>
<dbReference type="InterPro" id="IPR015899">
    <property type="entry name" value="UDP-GalPyranose_mutase_C"/>
</dbReference>
<comment type="caution">
    <text evidence="7">The sequence shown here is derived from an EMBL/GenBank/DDBJ whole genome shotgun (WGS) entry which is preliminary data.</text>
</comment>
<name>A0ABW2YXF2_9SPHI</name>
<evidence type="ECO:0000256" key="5">
    <source>
        <dbReference type="ARBA" id="ARBA00023235"/>
    </source>
</evidence>
<evidence type="ECO:0000256" key="2">
    <source>
        <dbReference type="ARBA" id="ARBA00009321"/>
    </source>
</evidence>
<feature type="domain" description="UDP-galactopyranose mutase C-terminal" evidence="6">
    <location>
        <begin position="151"/>
        <end position="350"/>
    </location>
</feature>
<sequence>MRSQNYLIIGAGFSGAVIAEQLSKNIDCSITVLDERNHIGGNCHTERDGATGIMVHTYGPHIFNTDNKEVWDYINRFGNFKNYTHRVKAIYQDKVYTLPINLHTINQFFGKNFTPAEAEAFIASRVVKIAEPANFEEQAMTMIGADLYKAFMYGYTKKQWGCEPKELPASIIKRLPLRFNYNDSYYHGQFFGIPEEGYSAIIEKMLTHDNIEIRLNTRFNSAFDTGAYDHIFYTGPIDAYFDYCYGRLGYRTVTFDRNEAEGDFQGASQINYCDEDVSHTRVVEYKHFTPWEEHDQTVYFKEYSKETGDDDVPYYPKRLTADMDKLSLYQAQVAQLDKVTFLGRLATYRYMDMHHVIAEALQLAAKFIEKHK</sequence>
<dbReference type="InterPro" id="IPR004379">
    <property type="entry name" value="UDP-GALP_mutase"/>
</dbReference>